<dbReference type="GO" id="GO:0005789">
    <property type="term" value="C:endoplasmic reticulum membrane"/>
    <property type="evidence" value="ECO:0007669"/>
    <property type="project" value="TreeGrafter"/>
</dbReference>
<keyword evidence="14" id="KW-0862">Zinc</keyword>
<feature type="binding site" evidence="13">
    <location>
        <position position="24"/>
    </location>
    <ligand>
        <name>Ca(2+)</name>
        <dbReference type="ChEBI" id="CHEBI:29108"/>
    </ligand>
</feature>
<dbReference type="EMBL" id="QBIY01011360">
    <property type="protein sequence ID" value="RXN32622.1"/>
    <property type="molecule type" value="Genomic_DNA"/>
</dbReference>
<dbReference type="Pfam" id="PF05875">
    <property type="entry name" value="Ceramidase"/>
    <property type="match status" value="1"/>
</dbReference>
<protein>
    <recommendedName>
        <fullName evidence="15">Alkaline ceramidase</fullName>
        <ecNumber evidence="15">3.5.1.-</ecNumber>
    </recommendedName>
</protein>
<keyword evidence="6 15" id="KW-0378">Hydrolase</keyword>
<dbReference type="Proteomes" id="UP000290572">
    <property type="component" value="Unassembled WGS sequence"/>
</dbReference>
<feature type="transmembrane region" description="Helical" evidence="15">
    <location>
        <begin position="34"/>
        <end position="52"/>
    </location>
</feature>
<evidence type="ECO:0000313" key="16">
    <source>
        <dbReference type="EMBL" id="RXN32622.1"/>
    </source>
</evidence>
<comment type="caution">
    <text evidence="15">Lacks conserved residue(s) required for the propagation of feature annotation.</text>
</comment>
<evidence type="ECO:0000256" key="3">
    <source>
        <dbReference type="ARBA" id="ARBA00004991"/>
    </source>
</evidence>
<evidence type="ECO:0000256" key="5">
    <source>
        <dbReference type="ARBA" id="ARBA00022692"/>
    </source>
</evidence>
<keyword evidence="15" id="KW-0443">Lipid metabolism</keyword>
<feature type="transmembrane region" description="Helical" evidence="15">
    <location>
        <begin position="64"/>
        <end position="84"/>
    </location>
</feature>
<feature type="binding site" evidence="14">
    <location>
        <position position="81"/>
    </location>
    <ligand>
        <name>Zn(2+)</name>
        <dbReference type="ChEBI" id="CHEBI:29105"/>
        <note>catalytic</note>
    </ligand>
</feature>
<dbReference type="STRING" id="84645.A0A498NL16"/>
<reference evidence="16 17" key="1">
    <citation type="submission" date="2018-03" db="EMBL/GenBank/DDBJ databases">
        <title>Draft genome sequence of Rohu Carp (Labeo rohita).</title>
        <authorList>
            <person name="Das P."/>
            <person name="Kushwaha B."/>
            <person name="Joshi C.G."/>
            <person name="Kumar D."/>
            <person name="Nagpure N.S."/>
            <person name="Sahoo L."/>
            <person name="Das S.P."/>
            <person name="Bit A."/>
            <person name="Patnaik S."/>
            <person name="Meher P.K."/>
            <person name="Jayasankar P."/>
            <person name="Koringa P.G."/>
            <person name="Patel N.V."/>
            <person name="Hinsu A.T."/>
            <person name="Kumar R."/>
            <person name="Pandey M."/>
            <person name="Agarwal S."/>
            <person name="Srivastava S."/>
            <person name="Singh M."/>
            <person name="Iquebal M.A."/>
            <person name="Jaiswal S."/>
            <person name="Angadi U.B."/>
            <person name="Kumar N."/>
            <person name="Raza M."/>
            <person name="Shah T.M."/>
            <person name="Rai A."/>
            <person name="Jena J.K."/>
        </authorList>
    </citation>
    <scope>NUCLEOTIDE SEQUENCE [LARGE SCALE GENOMIC DNA]</scope>
    <source>
        <strain evidence="16">DASCIFA01</strain>
        <tissue evidence="16">Testis</tissue>
    </source>
</reference>
<dbReference type="InterPro" id="IPR008901">
    <property type="entry name" value="ACER"/>
</dbReference>
<dbReference type="PANTHER" id="PTHR46187:SF3">
    <property type="entry name" value="ALKALINE CERAMIDASE 3"/>
    <property type="match status" value="1"/>
</dbReference>
<dbReference type="GO" id="GO:0006672">
    <property type="term" value="P:ceramide metabolic process"/>
    <property type="evidence" value="ECO:0007669"/>
    <property type="project" value="InterPro"/>
</dbReference>
<comment type="pathway">
    <text evidence="3">Sphingolipid metabolism.</text>
</comment>
<evidence type="ECO:0000256" key="4">
    <source>
        <dbReference type="ARBA" id="ARBA00009780"/>
    </source>
</evidence>
<accession>A0A498NL16</accession>
<keyword evidence="9 15" id="KW-0472">Membrane</keyword>
<comment type="cofactor">
    <cofactor evidence="14">
        <name>Zn(2+)</name>
        <dbReference type="ChEBI" id="CHEBI:29105"/>
    </cofactor>
</comment>
<dbReference type="AlphaFoldDB" id="A0A498NL16"/>
<feature type="transmembrane region" description="Helical" evidence="15">
    <location>
        <begin position="161"/>
        <end position="181"/>
    </location>
</feature>
<evidence type="ECO:0000256" key="12">
    <source>
        <dbReference type="ARBA" id="ARBA00049511"/>
    </source>
</evidence>
<name>A0A498NL16_LABRO</name>
<evidence type="ECO:0000256" key="10">
    <source>
        <dbReference type="ARBA" id="ARBA00047401"/>
    </source>
</evidence>
<evidence type="ECO:0000256" key="1">
    <source>
        <dbReference type="ARBA" id="ARBA00004141"/>
    </source>
</evidence>
<comment type="catalytic activity">
    <reaction evidence="11">
        <text>an N-acylsphing-4-enine + H2O = sphing-4-enine + a fatty acid</text>
        <dbReference type="Rhea" id="RHEA:20856"/>
        <dbReference type="ChEBI" id="CHEBI:15377"/>
        <dbReference type="ChEBI" id="CHEBI:28868"/>
        <dbReference type="ChEBI" id="CHEBI:52639"/>
        <dbReference type="ChEBI" id="CHEBI:57756"/>
        <dbReference type="EC" id="3.5.1.23"/>
    </reaction>
    <physiologicalReaction direction="left-to-right" evidence="11">
        <dbReference type="Rhea" id="RHEA:20857"/>
    </physiologicalReaction>
</comment>
<evidence type="ECO:0000256" key="14">
    <source>
        <dbReference type="PIRSR" id="PIRSR608901-2"/>
    </source>
</evidence>
<keyword evidence="13" id="KW-0479">Metal-binding</keyword>
<comment type="similarity">
    <text evidence="4 15">Belongs to the alkaline ceramidase family.</text>
</comment>
<keyword evidence="17" id="KW-1185">Reference proteome</keyword>
<keyword evidence="5 15" id="KW-0812">Transmembrane</keyword>
<evidence type="ECO:0000256" key="13">
    <source>
        <dbReference type="PIRSR" id="PIRSR608901-1"/>
    </source>
</evidence>
<evidence type="ECO:0000256" key="7">
    <source>
        <dbReference type="ARBA" id="ARBA00022919"/>
    </source>
</evidence>
<dbReference type="GO" id="GO:0046872">
    <property type="term" value="F:metal ion binding"/>
    <property type="evidence" value="ECO:0007669"/>
    <property type="project" value="UniProtKB-KW"/>
</dbReference>
<gene>
    <name evidence="16" type="ORF">ROHU_004606</name>
</gene>
<evidence type="ECO:0000256" key="11">
    <source>
        <dbReference type="ARBA" id="ARBA00048323"/>
    </source>
</evidence>
<keyword evidence="13" id="KW-0106">Calcium</keyword>
<comment type="subcellular location">
    <subcellularLocation>
        <location evidence="1">Membrane</location>
        <topology evidence="1">Multi-pass membrane protein</topology>
    </subcellularLocation>
</comment>
<evidence type="ECO:0000313" key="17">
    <source>
        <dbReference type="Proteomes" id="UP000290572"/>
    </source>
</evidence>
<evidence type="ECO:0000256" key="2">
    <source>
        <dbReference type="ARBA" id="ARBA00004760"/>
    </source>
</evidence>
<feature type="transmembrane region" description="Helical" evidence="15">
    <location>
        <begin position="116"/>
        <end position="134"/>
    </location>
</feature>
<comment type="catalytic activity">
    <reaction evidence="12">
        <text>an N-acylsphinganine + H2O = sphinganine + a fatty acid</text>
        <dbReference type="Rhea" id="RHEA:33551"/>
        <dbReference type="ChEBI" id="CHEBI:15377"/>
        <dbReference type="ChEBI" id="CHEBI:28868"/>
        <dbReference type="ChEBI" id="CHEBI:31488"/>
        <dbReference type="ChEBI" id="CHEBI:57817"/>
    </reaction>
    <physiologicalReaction direction="left-to-right" evidence="12">
        <dbReference type="Rhea" id="RHEA:33552"/>
    </physiologicalReaction>
</comment>
<evidence type="ECO:0000256" key="9">
    <source>
        <dbReference type="ARBA" id="ARBA00023136"/>
    </source>
</evidence>
<organism evidence="16 17">
    <name type="scientific">Labeo rohita</name>
    <name type="common">Indian major carp</name>
    <name type="synonym">Cyprinus rohita</name>
    <dbReference type="NCBI Taxonomy" id="84645"/>
    <lineage>
        <taxon>Eukaryota</taxon>
        <taxon>Metazoa</taxon>
        <taxon>Chordata</taxon>
        <taxon>Craniata</taxon>
        <taxon>Vertebrata</taxon>
        <taxon>Euteleostomi</taxon>
        <taxon>Actinopterygii</taxon>
        <taxon>Neopterygii</taxon>
        <taxon>Teleostei</taxon>
        <taxon>Ostariophysi</taxon>
        <taxon>Cypriniformes</taxon>
        <taxon>Cyprinidae</taxon>
        <taxon>Labeoninae</taxon>
        <taxon>Labeonini</taxon>
        <taxon>Labeo</taxon>
    </lineage>
</organism>
<feature type="binding site" evidence="13">
    <location>
        <position position="19"/>
    </location>
    <ligand>
        <name>Ca(2+)</name>
        <dbReference type="ChEBI" id="CHEBI:29108"/>
    </ligand>
</feature>
<evidence type="ECO:0000256" key="8">
    <source>
        <dbReference type="ARBA" id="ARBA00022989"/>
    </source>
</evidence>
<proteinExistence type="inferred from homology"/>
<dbReference type="GO" id="GO:0071602">
    <property type="term" value="P:phytosphingosine biosynthetic process"/>
    <property type="evidence" value="ECO:0007669"/>
    <property type="project" value="TreeGrafter"/>
</dbReference>
<comment type="function">
    <text evidence="15">Hydrolyzes the sphingolipid ceramide into sphingosine and free fatty acid.</text>
</comment>
<dbReference type="UniPathway" id="UPA00222"/>
<comment type="catalytic activity">
    <reaction evidence="10">
        <text>N-(9Z-octadecenoyl)-sphing-4-enine + H2O = sphing-4-enine + (9Z)-octadecenoate</text>
        <dbReference type="Rhea" id="RHEA:41299"/>
        <dbReference type="ChEBI" id="CHEBI:15377"/>
        <dbReference type="ChEBI" id="CHEBI:30823"/>
        <dbReference type="ChEBI" id="CHEBI:57756"/>
        <dbReference type="ChEBI" id="CHEBI:77996"/>
    </reaction>
    <physiologicalReaction direction="left-to-right" evidence="10">
        <dbReference type="Rhea" id="RHEA:41300"/>
    </physiologicalReaction>
</comment>
<dbReference type="GO" id="GO:0046512">
    <property type="term" value="P:sphingosine biosynthetic process"/>
    <property type="evidence" value="ECO:0007669"/>
    <property type="project" value="UniProtKB-ARBA"/>
</dbReference>
<comment type="pathway">
    <text evidence="2">Lipid metabolism; sphingolipid metabolism.</text>
</comment>
<feature type="binding site" evidence="13">
    <location>
        <position position="22"/>
    </location>
    <ligand>
        <name>Ca(2+)</name>
        <dbReference type="ChEBI" id="CHEBI:29108"/>
    </ligand>
</feature>
<feature type="binding site" evidence="13">
    <location>
        <position position="33"/>
    </location>
    <ligand>
        <name>Ca(2+)</name>
        <dbReference type="ChEBI" id="CHEBI:29108"/>
    </ligand>
</feature>
<dbReference type="GO" id="GO:0017040">
    <property type="term" value="F:N-acylsphingosine amidohydrolase activity"/>
    <property type="evidence" value="ECO:0007669"/>
    <property type="project" value="UniProtKB-EC"/>
</dbReference>
<feature type="binding site" evidence="14">
    <location>
        <position position="160"/>
    </location>
    <ligand>
        <name>Zn(2+)</name>
        <dbReference type="ChEBI" id="CHEBI:29105"/>
        <note>catalytic</note>
    </ligand>
</feature>
<feature type="transmembrane region" description="Helical" evidence="15">
    <location>
        <begin position="90"/>
        <end position="111"/>
    </location>
</feature>
<dbReference type="EC" id="3.5.1.-" evidence="15"/>
<sequence>MAPAADRPGYWGTPTSTLDWCEENYVVSYYIAEFWNTVSNLIMILPPIYGAIQTCKDGLEVRYVWSFLGLAAVGIGSWSFHMTLQYEMQVMYAVLVAFLVIRSVFIVTWVYPWLKALCFTSLSVFLLGFVLWNIDNIFCDSLRATRQQLPPVVGAVTQLHAWWHILTGLGSYLHILLSLQIRSTYLKHRPKVKFLCGVWPMLHIESQKAS</sequence>
<keyword evidence="8 15" id="KW-1133">Transmembrane helix</keyword>
<feature type="binding site" evidence="14">
    <location>
        <position position="164"/>
    </location>
    <ligand>
        <name>Zn(2+)</name>
        <dbReference type="ChEBI" id="CHEBI:29105"/>
        <note>catalytic</note>
    </ligand>
</feature>
<dbReference type="PANTHER" id="PTHR46187">
    <property type="entry name" value="ALKALINE CERAMIDASE 3"/>
    <property type="match status" value="1"/>
</dbReference>
<comment type="caution">
    <text evidence="16">The sequence shown here is derived from an EMBL/GenBank/DDBJ whole genome shotgun (WGS) entry which is preliminary data.</text>
</comment>
<feature type="binding site" evidence="13">
    <location>
        <position position="20"/>
    </location>
    <ligand>
        <name>Ca(2+)</name>
        <dbReference type="ChEBI" id="CHEBI:29108"/>
    </ligand>
</feature>
<keyword evidence="7" id="KW-0746">Sphingolipid metabolism</keyword>
<evidence type="ECO:0000256" key="6">
    <source>
        <dbReference type="ARBA" id="ARBA00022801"/>
    </source>
</evidence>
<evidence type="ECO:0000256" key="15">
    <source>
        <dbReference type="RuleBase" id="RU364079"/>
    </source>
</evidence>